<proteinExistence type="predicted"/>
<organism evidence="2 3">
    <name type="scientific">Brassica carinata</name>
    <name type="common">Ethiopian mustard</name>
    <name type="synonym">Abyssinian cabbage</name>
    <dbReference type="NCBI Taxonomy" id="52824"/>
    <lineage>
        <taxon>Eukaryota</taxon>
        <taxon>Viridiplantae</taxon>
        <taxon>Streptophyta</taxon>
        <taxon>Embryophyta</taxon>
        <taxon>Tracheophyta</taxon>
        <taxon>Spermatophyta</taxon>
        <taxon>Magnoliopsida</taxon>
        <taxon>eudicotyledons</taxon>
        <taxon>Gunneridae</taxon>
        <taxon>Pentapetalae</taxon>
        <taxon>rosids</taxon>
        <taxon>malvids</taxon>
        <taxon>Brassicales</taxon>
        <taxon>Brassicaceae</taxon>
        <taxon>Brassiceae</taxon>
        <taxon>Brassica</taxon>
    </lineage>
</organism>
<accession>A0A8X7VHV3</accession>
<sequence length="403" mass="46838">MARNMVGEIRINFHEGKTELEQDKHSKQSMEQQYQEKQNEHRRIEYQSRSNSNSPDLQRTTSEIHKYNKNAVVGESNAAGRRQYSPRQNTRGEWQPNRELERRDRSPERLSEREAARETDVERRGKLKGSVTTENTSDKGTNSIPTRAVSGVLKILEPVQNELPGNQVNTKKNKETLVSPDRDIAPKRNSVLGTPSPHNRSTRDEVLEEKNQPDQDNSELPEGEIPYMTEEELKEYEKQYASVDLEMDEEMIDNDDRLGENMEEERIIAEKVVLETQIGGNKISGDQNKEKGARERDGEAKEKQRKETSSSRRELEHNKRPQKEKMSSTDIRIEGNVRKGSANLQEEQVGKSKIRRKDWERGSRWDSRLISCIGKKIFRGNWISMRKRITMDPWENLQDRING</sequence>
<gene>
    <name evidence="2" type="ORF">Bca52824_023271</name>
</gene>
<feature type="compositionally biased region" description="Basic and acidic residues" evidence="1">
    <location>
        <begin position="172"/>
        <end position="186"/>
    </location>
</feature>
<dbReference type="OrthoDB" id="10647008at2759"/>
<feature type="compositionally biased region" description="Basic and acidic residues" evidence="1">
    <location>
        <begin position="96"/>
        <end position="124"/>
    </location>
</feature>
<keyword evidence="3" id="KW-1185">Reference proteome</keyword>
<protein>
    <submittedName>
        <fullName evidence="2">Uncharacterized protein</fullName>
    </submittedName>
</protein>
<feature type="region of interest" description="Disordered" evidence="1">
    <location>
        <begin position="1"/>
        <end position="232"/>
    </location>
</feature>
<name>A0A8X7VHV3_BRACI</name>
<evidence type="ECO:0000256" key="1">
    <source>
        <dbReference type="SAM" id="MobiDB-lite"/>
    </source>
</evidence>
<feature type="compositionally biased region" description="Basic and acidic residues" evidence="1">
    <location>
        <begin position="287"/>
        <end position="337"/>
    </location>
</feature>
<dbReference type="EMBL" id="JAAMPC010000005">
    <property type="protein sequence ID" value="KAG2311714.1"/>
    <property type="molecule type" value="Genomic_DNA"/>
</dbReference>
<feature type="compositionally biased region" description="Polar residues" evidence="1">
    <location>
        <begin position="130"/>
        <end position="145"/>
    </location>
</feature>
<reference evidence="2 3" key="1">
    <citation type="submission" date="2020-02" db="EMBL/GenBank/DDBJ databases">
        <authorList>
            <person name="Ma Q."/>
            <person name="Huang Y."/>
            <person name="Song X."/>
            <person name="Pei D."/>
        </authorList>
    </citation>
    <scope>NUCLEOTIDE SEQUENCE [LARGE SCALE GENOMIC DNA]</scope>
    <source>
        <strain evidence="2">Sxm20200214</strain>
        <tissue evidence="2">Leaf</tissue>
    </source>
</reference>
<evidence type="ECO:0000313" key="2">
    <source>
        <dbReference type="EMBL" id="KAG2311714.1"/>
    </source>
</evidence>
<feature type="compositionally biased region" description="Basic and acidic residues" evidence="1">
    <location>
        <begin position="37"/>
        <end position="46"/>
    </location>
</feature>
<evidence type="ECO:0000313" key="3">
    <source>
        <dbReference type="Proteomes" id="UP000886595"/>
    </source>
</evidence>
<dbReference type="AlphaFoldDB" id="A0A8X7VHV3"/>
<feature type="compositionally biased region" description="Polar residues" evidence="1">
    <location>
        <begin position="47"/>
        <end position="61"/>
    </location>
</feature>
<feature type="region of interest" description="Disordered" evidence="1">
    <location>
        <begin position="274"/>
        <end position="352"/>
    </location>
</feature>
<comment type="caution">
    <text evidence="2">The sequence shown here is derived from an EMBL/GenBank/DDBJ whole genome shotgun (WGS) entry which is preliminary data.</text>
</comment>
<dbReference type="Proteomes" id="UP000886595">
    <property type="component" value="Unassembled WGS sequence"/>
</dbReference>
<feature type="compositionally biased region" description="Basic and acidic residues" evidence="1">
    <location>
        <begin position="11"/>
        <end position="28"/>
    </location>
</feature>
<feature type="compositionally biased region" description="Basic and acidic residues" evidence="1">
    <location>
        <begin position="201"/>
        <end position="213"/>
    </location>
</feature>